<accession>A0ABP5QCZ9</accession>
<dbReference type="Pfam" id="PF19458">
    <property type="entry name" value="DUF5995"/>
    <property type="match status" value="1"/>
</dbReference>
<gene>
    <name evidence="1" type="ORF">GCM10010430_07240</name>
</gene>
<evidence type="ECO:0000313" key="2">
    <source>
        <dbReference type="Proteomes" id="UP001500305"/>
    </source>
</evidence>
<dbReference type="EMBL" id="BAAATR010000002">
    <property type="protein sequence ID" value="GAA2229797.1"/>
    <property type="molecule type" value="Genomic_DNA"/>
</dbReference>
<protein>
    <submittedName>
        <fullName evidence="1">DUF5995 family protein</fullName>
    </submittedName>
</protein>
<comment type="caution">
    <text evidence="1">The sequence shown here is derived from an EMBL/GenBank/DDBJ whole genome shotgun (WGS) entry which is preliminary data.</text>
</comment>
<dbReference type="Proteomes" id="UP001500305">
    <property type="component" value="Unassembled WGS sequence"/>
</dbReference>
<dbReference type="InterPro" id="IPR046037">
    <property type="entry name" value="DUF5995"/>
</dbReference>
<reference evidence="2" key="1">
    <citation type="journal article" date="2019" name="Int. J. Syst. Evol. Microbiol.">
        <title>The Global Catalogue of Microorganisms (GCM) 10K type strain sequencing project: providing services to taxonomists for standard genome sequencing and annotation.</title>
        <authorList>
            <consortium name="The Broad Institute Genomics Platform"/>
            <consortium name="The Broad Institute Genome Sequencing Center for Infectious Disease"/>
            <person name="Wu L."/>
            <person name="Ma J."/>
        </authorList>
    </citation>
    <scope>NUCLEOTIDE SEQUENCE [LARGE SCALE GENOMIC DNA]</scope>
    <source>
        <strain evidence="2">JCM 7356</strain>
    </source>
</reference>
<proteinExistence type="predicted"/>
<sequence length="227" mass="24978">MTTTDVLTIDQVISRMRDLAERLPQGDGIEVFNAMYLTVTELVRDRLATAYFDDPAGMARLDAVFAARFLSAVDTADSGGAPEACWRPLFELRGNPGIHPIQFALAGMNAHIENDLPLSVLDCCRVLGLEPKDAEADYHRINDLLAEVESQVRDELLPGPERLRIADPLLHVIGVWSIDRARDAAWASVLGLWELRRAPLAYETVTTALSDSVGMVSRALLTPFDGH</sequence>
<evidence type="ECO:0000313" key="1">
    <source>
        <dbReference type="EMBL" id="GAA2229797.1"/>
    </source>
</evidence>
<name>A0ABP5QCZ9_9ACTN</name>
<dbReference type="RefSeq" id="WP_344634705.1">
    <property type="nucleotide sequence ID" value="NZ_BAAATR010000002.1"/>
</dbReference>
<keyword evidence="2" id="KW-1185">Reference proteome</keyword>
<organism evidence="1 2">
    <name type="scientific">Kitasatospora cystarginea</name>
    <dbReference type="NCBI Taxonomy" id="58350"/>
    <lineage>
        <taxon>Bacteria</taxon>
        <taxon>Bacillati</taxon>
        <taxon>Actinomycetota</taxon>
        <taxon>Actinomycetes</taxon>
        <taxon>Kitasatosporales</taxon>
        <taxon>Streptomycetaceae</taxon>
        <taxon>Kitasatospora</taxon>
    </lineage>
</organism>